<reference evidence="1" key="1">
    <citation type="journal article" date="2021" name="Proc. Natl. Acad. Sci. U.S.A.">
        <title>A Catalog of Tens of Thousands of Viruses from Human Metagenomes Reveals Hidden Associations with Chronic Diseases.</title>
        <authorList>
            <person name="Tisza M.J."/>
            <person name="Buck C.B."/>
        </authorList>
    </citation>
    <scope>NUCLEOTIDE SEQUENCE</scope>
    <source>
        <strain evidence="1">CtgXL3</strain>
    </source>
</reference>
<name>A0A8S5QSB4_9CAUD</name>
<sequence length="132" mass="15134">MRVNNVTTVSGMTRNVENISHKPRRFQHQIEEDIKAEKELYGESVADEEPRTIETPLNYTGAVPKFITKEKAIHYFEQNAKGEVAELYIKTAMWLRQSLSNKKDYQEVLKAVQSKDLSSSNVEDLSEEEGTV</sequence>
<accession>A0A8S5QSB4</accession>
<proteinExistence type="predicted"/>
<dbReference type="EMBL" id="BK015712">
    <property type="protein sequence ID" value="DAE21548.1"/>
    <property type="molecule type" value="Genomic_DNA"/>
</dbReference>
<evidence type="ECO:0000313" key="1">
    <source>
        <dbReference type="EMBL" id="DAE21548.1"/>
    </source>
</evidence>
<organism evidence="1">
    <name type="scientific">Myoviridae sp. ctgXL3</name>
    <dbReference type="NCBI Taxonomy" id="2826681"/>
    <lineage>
        <taxon>Viruses</taxon>
        <taxon>Duplodnaviria</taxon>
        <taxon>Heunggongvirae</taxon>
        <taxon>Uroviricota</taxon>
        <taxon>Caudoviricetes</taxon>
    </lineage>
</organism>
<protein>
    <submittedName>
        <fullName evidence="1">Uncharacterized protein</fullName>
    </submittedName>
</protein>